<keyword evidence="2" id="KW-1185">Reference proteome</keyword>
<dbReference type="Proteomes" id="UP001161160">
    <property type="component" value="Unassembled WGS sequence"/>
</dbReference>
<accession>A0AA43S6W9</accession>
<comment type="caution">
    <text evidence="1">The sequence shown here is derived from an EMBL/GenBank/DDBJ whole genome shotgun (WGS) entry which is preliminary data.</text>
</comment>
<sequence>KPIWSQSIGDVIGKGVNHVVGTGRKACVRYVPLLFWWAHPDLSLGPKDL</sequence>
<dbReference type="EMBL" id="JARXYA010000023">
    <property type="protein sequence ID" value="MDH6504957.1"/>
    <property type="molecule type" value="Genomic_DNA"/>
</dbReference>
<dbReference type="AlphaFoldDB" id="A0AA43S6W9"/>
<evidence type="ECO:0000313" key="2">
    <source>
        <dbReference type="Proteomes" id="UP001161160"/>
    </source>
</evidence>
<feature type="non-terminal residue" evidence="1">
    <location>
        <position position="1"/>
    </location>
</feature>
<organism evidence="1 2">
    <name type="scientific">Polynucleobacter sphagniphilus</name>
    <dbReference type="NCBI Taxonomy" id="1743169"/>
    <lineage>
        <taxon>Bacteria</taxon>
        <taxon>Pseudomonadati</taxon>
        <taxon>Pseudomonadota</taxon>
        <taxon>Betaproteobacteria</taxon>
        <taxon>Burkholderiales</taxon>
        <taxon>Burkholderiaceae</taxon>
        <taxon>Polynucleobacter</taxon>
    </lineage>
</organism>
<gene>
    <name evidence="1" type="ORF">M2127_002286</name>
</gene>
<reference evidence="1" key="1">
    <citation type="submission" date="2023-04" db="EMBL/GenBank/DDBJ databases">
        <title>Genome Encyclopedia of Bacteria and Archaea VI: Functional Genomics of Type Strains.</title>
        <authorList>
            <person name="Whitman W."/>
        </authorList>
    </citation>
    <scope>NUCLEOTIDE SEQUENCE</scope>
    <source>
        <strain evidence="1">Enz.4-51</strain>
    </source>
</reference>
<evidence type="ECO:0000313" key="1">
    <source>
        <dbReference type="EMBL" id="MDH6504957.1"/>
    </source>
</evidence>
<name>A0AA43S6W9_9BURK</name>
<protein>
    <submittedName>
        <fullName evidence="1">Uncharacterized protein</fullName>
    </submittedName>
</protein>
<proteinExistence type="predicted"/>